<evidence type="ECO:0000313" key="2">
    <source>
        <dbReference type="EMBL" id="MBO1307309.1"/>
    </source>
</evidence>
<name>A0ABS3LG07_9ENTE</name>
<reference evidence="2 3" key="1">
    <citation type="submission" date="2021-03" db="EMBL/GenBank/DDBJ databases">
        <title>Enterococcal diversity collection.</title>
        <authorList>
            <person name="Gilmore M.S."/>
            <person name="Schwartzman J."/>
            <person name="Van Tyne D."/>
            <person name="Martin M."/>
            <person name="Earl A.M."/>
            <person name="Manson A.L."/>
            <person name="Straub T."/>
            <person name="Salamzade R."/>
            <person name="Saavedra J."/>
            <person name="Lebreton F."/>
            <person name="Prichula J."/>
            <person name="Schaufler K."/>
            <person name="Gaca A."/>
            <person name="Sgardioli B."/>
            <person name="Wagenaar J."/>
            <person name="Strong T."/>
        </authorList>
    </citation>
    <scope>NUCLEOTIDE SEQUENCE [LARGE SCALE GENOMIC DNA]</scope>
    <source>
        <strain evidence="2 3">669A</strain>
    </source>
</reference>
<organism evidence="2 3">
    <name type="scientific">Candidatus Enterococcus moelleringii</name>
    <dbReference type="NCBI Taxonomy" id="2815325"/>
    <lineage>
        <taxon>Bacteria</taxon>
        <taxon>Bacillati</taxon>
        <taxon>Bacillota</taxon>
        <taxon>Bacilli</taxon>
        <taxon>Lactobacillales</taxon>
        <taxon>Enterococcaceae</taxon>
        <taxon>Enterococcus</taxon>
    </lineage>
</organism>
<evidence type="ECO:0000313" key="3">
    <source>
        <dbReference type="Proteomes" id="UP000664601"/>
    </source>
</evidence>
<dbReference type="EMBL" id="JAFREM010000021">
    <property type="protein sequence ID" value="MBO1307309.1"/>
    <property type="molecule type" value="Genomic_DNA"/>
</dbReference>
<accession>A0ABS3LG07</accession>
<dbReference type="InterPro" id="IPR043504">
    <property type="entry name" value="Peptidase_S1_PA_chymotrypsin"/>
</dbReference>
<dbReference type="Proteomes" id="UP000664601">
    <property type="component" value="Unassembled WGS sequence"/>
</dbReference>
<dbReference type="InterPro" id="IPR009003">
    <property type="entry name" value="Peptidase_S1_PA"/>
</dbReference>
<sequence length="264" mass="29162">MDIAEQLVSTTVKLSTDAGVGTGFFYKMDESSKGDFKPVIVTNRHVFEDANNVVIMLTLVDKNSNDIVKRYNIFNLKGSVIYHPDPEIDLAVLPCPGIFQSLMSQGYSFKSVFLEKKLIPTSEQAKDISAIEDVYIIGYPNGYMDEVNNRPLVRKGITASDYKLDYNGEPKFLVDSAIYGGSSGSPVIIYNRDGFLDKDGNYNLGQPRVHFLGINSAVMIQNLEGEISEEDVPTAVGLTSRLPIGLGVIIKSNQLEAFEEFLPE</sequence>
<keyword evidence="3" id="KW-1185">Reference proteome</keyword>
<keyword evidence="1" id="KW-0645">Protease</keyword>
<comment type="caution">
    <text evidence="2">The sequence shown here is derived from an EMBL/GenBank/DDBJ whole genome shotgun (WGS) entry which is preliminary data.</text>
</comment>
<dbReference type="SUPFAM" id="SSF50494">
    <property type="entry name" value="Trypsin-like serine proteases"/>
    <property type="match status" value="1"/>
</dbReference>
<keyword evidence="1" id="KW-0720">Serine protease</keyword>
<gene>
    <name evidence="2" type="ORF">JZO70_14115</name>
</gene>
<keyword evidence="1" id="KW-0378">Hydrolase</keyword>
<dbReference type="Gene3D" id="2.40.10.10">
    <property type="entry name" value="Trypsin-like serine proteases"/>
    <property type="match status" value="2"/>
</dbReference>
<proteinExistence type="predicted"/>
<protein>
    <submittedName>
        <fullName evidence="2">Trypsin-like peptidase domain-containing protein</fullName>
    </submittedName>
</protein>
<dbReference type="Pfam" id="PF13365">
    <property type="entry name" value="Trypsin_2"/>
    <property type="match status" value="1"/>
</dbReference>
<evidence type="ECO:0000256" key="1">
    <source>
        <dbReference type="ARBA" id="ARBA00022825"/>
    </source>
</evidence>